<evidence type="ECO:0000256" key="9">
    <source>
        <dbReference type="ARBA" id="ARBA00022960"/>
    </source>
</evidence>
<evidence type="ECO:0000256" key="8">
    <source>
        <dbReference type="ARBA" id="ARBA00022801"/>
    </source>
</evidence>
<accession>A0A3B0ZQK3</accession>
<dbReference type="EMBL" id="UOFQ01000150">
    <property type="protein sequence ID" value="VAW89712.1"/>
    <property type="molecule type" value="Genomic_DNA"/>
</dbReference>
<dbReference type="SUPFAM" id="SSF56601">
    <property type="entry name" value="beta-lactamase/transpeptidase-like"/>
    <property type="match status" value="1"/>
</dbReference>
<dbReference type="InterPro" id="IPR037167">
    <property type="entry name" value="Peptidase_S11_C_sf"/>
</dbReference>
<evidence type="ECO:0000256" key="3">
    <source>
        <dbReference type="ARBA" id="ARBA00007164"/>
    </source>
</evidence>
<keyword evidence="5 14" id="KW-0121">Carboxypeptidase</keyword>
<dbReference type="UniPathway" id="UPA00219"/>
<dbReference type="GO" id="GO:0009002">
    <property type="term" value="F:serine-type D-Ala-D-Ala carboxypeptidase activity"/>
    <property type="evidence" value="ECO:0007669"/>
    <property type="project" value="UniProtKB-EC"/>
</dbReference>
<evidence type="ECO:0000256" key="10">
    <source>
        <dbReference type="ARBA" id="ARBA00022984"/>
    </source>
</evidence>
<evidence type="ECO:0000256" key="1">
    <source>
        <dbReference type="ARBA" id="ARBA00003217"/>
    </source>
</evidence>
<protein>
    <recommendedName>
        <fullName evidence="4">serine-type D-Ala-D-Ala carboxypeptidase</fullName>
        <ecNumber evidence="4">3.4.16.4</ecNumber>
    </recommendedName>
</protein>
<keyword evidence="11" id="KW-0961">Cell wall biogenesis/degradation</keyword>
<dbReference type="PANTHER" id="PTHR21581:SF6">
    <property type="entry name" value="TRAFFICKING PROTEIN PARTICLE COMPLEX SUBUNIT 12"/>
    <property type="match status" value="1"/>
</dbReference>
<evidence type="ECO:0000313" key="14">
    <source>
        <dbReference type="EMBL" id="VAW89712.1"/>
    </source>
</evidence>
<keyword evidence="6" id="KW-0645">Protease</keyword>
<evidence type="ECO:0000256" key="12">
    <source>
        <dbReference type="ARBA" id="ARBA00034000"/>
    </source>
</evidence>
<evidence type="ECO:0000256" key="2">
    <source>
        <dbReference type="ARBA" id="ARBA00004752"/>
    </source>
</evidence>
<dbReference type="EC" id="3.4.16.4" evidence="4"/>
<comment type="catalytic activity">
    <reaction evidence="12">
        <text>Preferential cleavage: (Ac)2-L-Lys-D-Ala-|-D-Ala. Also transpeptidation of peptidyl-alanyl moieties that are N-acyl substituents of D-alanine.</text>
        <dbReference type="EC" id="3.4.16.4"/>
    </reaction>
</comment>
<dbReference type="Pfam" id="PF07943">
    <property type="entry name" value="PBP5_C"/>
    <property type="match status" value="1"/>
</dbReference>
<keyword evidence="9" id="KW-0133">Cell shape</keyword>
<comment type="function">
    <text evidence="1">Removes C-terminal D-alanyl residues from sugar-peptide cell wall precursors.</text>
</comment>
<dbReference type="InterPro" id="IPR012907">
    <property type="entry name" value="Peptidase_S11_C"/>
</dbReference>
<keyword evidence="7" id="KW-0732">Signal</keyword>
<comment type="pathway">
    <text evidence="2">Cell wall biogenesis; peptidoglycan biosynthesis.</text>
</comment>
<dbReference type="Gene3D" id="3.40.710.10">
    <property type="entry name" value="DD-peptidase/beta-lactamase superfamily"/>
    <property type="match status" value="1"/>
</dbReference>
<dbReference type="Gene3D" id="2.60.410.10">
    <property type="entry name" value="D-Ala-D-Ala carboxypeptidase, C-terminal domain"/>
    <property type="match status" value="1"/>
</dbReference>
<evidence type="ECO:0000256" key="4">
    <source>
        <dbReference type="ARBA" id="ARBA00012448"/>
    </source>
</evidence>
<evidence type="ECO:0000256" key="6">
    <source>
        <dbReference type="ARBA" id="ARBA00022670"/>
    </source>
</evidence>
<keyword evidence="10" id="KW-0573">Peptidoglycan synthesis</keyword>
<dbReference type="SUPFAM" id="SSF69189">
    <property type="entry name" value="Penicillin-binding protein associated domain"/>
    <property type="match status" value="1"/>
</dbReference>
<feature type="domain" description="Peptidase S11 D-Ala-D-Ala carboxypeptidase A C-terminal" evidence="13">
    <location>
        <begin position="303"/>
        <end position="393"/>
    </location>
</feature>
<dbReference type="PANTHER" id="PTHR21581">
    <property type="entry name" value="D-ALANYL-D-ALANINE CARBOXYPEPTIDASE"/>
    <property type="match status" value="1"/>
</dbReference>
<sequence>MSHTSNSTLKSAMTFVAMLLTSSQRALFSIPRSMGIVMGLLATLMPLHIATAAMPTPNVPEIAARGYLLQDFDSGQVIAEKNSHEQMEPASLTKLMTAHIVFSELRAGNLTLSTEVLVSERAWRMQGSRMFIEVNKRVSVEDLLKGMIIQSGNDASVALAEHVAGSEEAFASLMNHHADKLGMRGTNFVNSTGMPDADHYTTVHDLALLTRALISEFPEYYKWYSIKEFTYNDIRQHNRNALLWRDKYVDGVKTGHTDSAGYCLISSALRDDMRLISIVLGAKSKEARTKESQKLLNYGFRFFETRMLYSANSQLTTARIWKGTSEQLPLGLAEDLYITIPRGRYDKLDASMQIDTQIIAPVAKGSSHGTVDISLEGSGVVERPLIALQAIEEGGMLQSLFDEISLFFE</sequence>
<evidence type="ECO:0000256" key="7">
    <source>
        <dbReference type="ARBA" id="ARBA00022729"/>
    </source>
</evidence>
<proteinExistence type="inferred from homology"/>
<evidence type="ECO:0000259" key="13">
    <source>
        <dbReference type="SMART" id="SM00936"/>
    </source>
</evidence>
<dbReference type="InterPro" id="IPR001967">
    <property type="entry name" value="Peptidase_S11_N"/>
</dbReference>
<comment type="similarity">
    <text evidence="3">Belongs to the peptidase S11 family.</text>
</comment>
<keyword evidence="8 14" id="KW-0378">Hydrolase</keyword>
<dbReference type="GO" id="GO:0008360">
    <property type="term" value="P:regulation of cell shape"/>
    <property type="evidence" value="ECO:0007669"/>
    <property type="project" value="UniProtKB-KW"/>
</dbReference>
<reference evidence="14" key="1">
    <citation type="submission" date="2018-06" db="EMBL/GenBank/DDBJ databases">
        <authorList>
            <person name="Zhirakovskaya E."/>
        </authorList>
    </citation>
    <scope>NUCLEOTIDE SEQUENCE</scope>
</reference>
<dbReference type="InterPro" id="IPR012338">
    <property type="entry name" value="Beta-lactam/transpept-like"/>
</dbReference>
<dbReference type="Pfam" id="PF00768">
    <property type="entry name" value="Peptidase_S11"/>
    <property type="match status" value="1"/>
</dbReference>
<dbReference type="InterPro" id="IPR018044">
    <property type="entry name" value="Peptidase_S11"/>
</dbReference>
<dbReference type="InterPro" id="IPR015956">
    <property type="entry name" value="Peniciliin-bd_prot_C_sf"/>
</dbReference>
<dbReference type="GO" id="GO:0006508">
    <property type="term" value="P:proteolysis"/>
    <property type="evidence" value="ECO:0007669"/>
    <property type="project" value="UniProtKB-KW"/>
</dbReference>
<dbReference type="PRINTS" id="PR00725">
    <property type="entry name" value="DADACBPTASE1"/>
</dbReference>
<gene>
    <name evidence="14" type="ORF">MNBD_GAMMA17-880</name>
</gene>
<organism evidence="14">
    <name type="scientific">hydrothermal vent metagenome</name>
    <dbReference type="NCBI Taxonomy" id="652676"/>
    <lineage>
        <taxon>unclassified sequences</taxon>
        <taxon>metagenomes</taxon>
        <taxon>ecological metagenomes</taxon>
    </lineage>
</organism>
<evidence type="ECO:0000256" key="5">
    <source>
        <dbReference type="ARBA" id="ARBA00022645"/>
    </source>
</evidence>
<dbReference type="GO" id="GO:0071555">
    <property type="term" value="P:cell wall organization"/>
    <property type="evidence" value="ECO:0007669"/>
    <property type="project" value="UniProtKB-KW"/>
</dbReference>
<dbReference type="SMART" id="SM00936">
    <property type="entry name" value="PBP5_C"/>
    <property type="match status" value="1"/>
</dbReference>
<evidence type="ECO:0000256" key="11">
    <source>
        <dbReference type="ARBA" id="ARBA00023316"/>
    </source>
</evidence>
<name>A0A3B0ZQK3_9ZZZZ</name>
<dbReference type="AlphaFoldDB" id="A0A3B0ZQK3"/>
<dbReference type="GO" id="GO:0009252">
    <property type="term" value="P:peptidoglycan biosynthetic process"/>
    <property type="evidence" value="ECO:0007669"/>
    <property type="project" value="UniProtKB-UniPathway"/>
</dbReference>